<evidence type="ECO:0000313" key="3">
    <source>
        <dbReference type="EMBL" id="GAA6269002.1"/>
    </source>
</evidence>
<dbReference type="EMBL" id="BAABXL010000001">
    <property type="protein sequence ID" value="GAA6269002.1"/>
    <property type="molecule type" value="Genomic_DNA"/>
</dbReference>
<dbReference type="SMART" id="SM00855">
    <property type="entry name" value="PGAM"/>
    <property type="match status" value="1"/>
</dbReference>
<keyword evidence="1" id="KW-0324">Glycolysis</keyword>
<comment type="caution">
    <text evidence="3">The sequence shown here is derived from an EMBL/GenBank/DDBJ whole genome shotgun (WGS) entry which is preliminary data.</text>
</comment>
<proteinExistence type="predicted"/>
<dbReference type="InterPro" id="IPR001345">
    <property type="entry name" value="PG/BPGM_mutase_AS"/>
</dbReference>
<keyword evidence="2" id="KW-0413">Isomerase</keyword>
<evidence type="ECO:0000313" key="4">
    <source>
        <dbReference type="Proteomes" id="UP001600894"/>
    </source>
</evidence>
<dbReference type="InterPro" id="IPR013078">
    <property type="entry name" value="His_Pase_superF_clade-1"/>
</dbReference>
<evidence type="ECO:0000256" key="1">
    <source>
        <dbReference type="ARBA" id="ARBA00023152"/>
    </source>
</evidence>
<keyword evidence="4" id="KW-1185">Reference proteome</keyword>
<accession>A0ABQ0AY97</accession>
<dbReference type="RefSeq" id="WP_390469908.1">
    <property type="nucleotide sequence ID" value="NZ_BAABXL010000001.1"/>
</dbReference>
<dbReference type="Pfam" id="PF00300">
    <property type="entry name" value="His_Phos_1"/>
    <property type="match status" value="1"/>
</dbReference>
<dbReference type="PANTHER" id="PTHR48100:SF1">
    <property type="entry name" value="HISTIDINE PHOSPHATASE FAMILY PROTEIN-RELATED"/>
    <property type="match status" value="1"/>
</dbReference>
<name>A0ABQ0AY97_9FIRM</name>
<reference evidence="3 4" key="1">
    <citation type="submission" date="2024-04" db="EMBL/GenBank/DDBJ databases">
        <title>Defined microbial consortia suppress multidrug-resistant proinflammatory Enterobacteriaceae via ecological control.</title>
        <authorList>
            <person name="Furuichi M."/>
            <person name="Kawaguchi T."/>
            <person name="Pust M."/>
            <person name="Yasuma K."/>
            <person name="Plichta D."/>
            <person name="Hasegawa N."/>
            <person name="Ohya T."/>
            <person name="Bhattarai S."/>
            <person name="Sasajima S."/>
            <person name="Aoto Y."/>
            <person name="Tuganbaev T."/>
            <person name="Yaginuma M."/>
            <person name="Ueda M."/>
            <person name="Okahashi N."/>
            <person name="Amafuji K."/>
            <person name="Kiridooshi Y."/>
            <person name="Sugita K."/>
            <person name="Strazar M."/>
            <person name="Skelly A."/>
            <person name="Suda W."/>
            <person name="Hattori M."/>
            <person name="Nakamoto N."/>
            <person name="Caballero S."/>
            <person name="Norman J."/>
            <person name="Olle B."/>
            <person name="Tanoue T."/>
            <person name="Arita M."/>
            <person name="Bucci V."/>
            <person name="Atarashi K."/>
            <person name="Xavier R."/>
            <person name="Honda K."/>
        </authorList>
    </citation>
    <scope>NUCLEOTIDE SEQUENCE [LARGE SCALE GENOMIC DNA]</scope>
    <source>
        <strain evidence="4">f13</strain>
    </source>
</reference>
<organism evidence="3 4">
    <name type="scientific">Enterocloster alcoholdehydrogenati</name>
    <dbReference type="NCBI Taxonomy" id="2547410"/>
    <lineage>
        <taxon>Bacteria</taxon>
        <taxon>Bacillati</taxon>
        <taxon>Bacillota</taxon>
        <taxon>Clostridia</taxon>
        <taxon>Lachnospirales</taxon>
        <taxon>Lachnospiraceae</taxon>
        <taxon>Enterocloster</taxon>
    </lineage>
</organism>
<dbReference type="SUPFAM" id="SSF53254">
    <property type="entry name" value="Phosphoglycerate mutase-like"/>
    <property type="match status" value="1"/>
</dbReference>
<dbReference type="InterPro" id="IPR029033">
    <property type="entry name" value="His_PPase_superfam"/>
</dbReference>
<gene>
    <name evidence="3" type="ORF">F130042H8_20620</name>
</gene>
<sequence length="209" mass="23418">MKLYLIRHGQTDWNIEQRIQGQQDIPLNDTGRAQARCLTQAMKEKKLDAIYTSPQIRAYATAGAVAGNRPIPVVALPWLMEINYGDWEGKTAKELLKKDGDRYKAWWDRPAEVAPPGGETVAQVDARCAAAWDWIRSRMKGDTAIVSHGGLLAHFMEQLLKGSGEDDGGERVVHNASITTFEYQPETGEIRLTGFDECGHLRFLCNFTE</sequence>
<protein>
    <submittedName>
        <fullName evidence="3">Histidine phosphatase family protein</fullName>
    </submittedName>
</protein>
<dbReference type="InterPro" id="IPR050275">
    <property type="entry name" value="PGM_Phosphatase"/>
</dbReference>
<dbReference type="Proteomes" id="UP001600894">
    <property type="component" value="Unassembled WGS sequence"/>
</dbReference>
<dbReference type="Gene3D" id="3.40.50.1240">
    <property type="entry name" value="Phosphoglycerate mutase-like"/>
    <property type="match status" value="1"/>
</dbReference>
<dbReference type="PANTHER" id="PTHR48100">
    <property type="entry name" value="BROAD-SPECIFICITY PHOSPHATASE YOR283W-RELATED"/>
    <property type="match status" value="1"/>
</dbReference>
<dbReference type="PROSITE" id="PS00175">
    <property type="entry name" value="PG_MUTASE"/>
    <property type="match status" value="1"/>
</dbReference>
<evidence type="ECO:0000256" key="2">
    <source>
        <dbReference type="ARBA" id="ARBA00023235"/>
    </source>
</evidence>
<dbReference type="CDD" id="cd07067">
    <property type="entry name" value="HP_PGM_like"/>
    <property type="match status" value="1"/>
</dbReference>